<dbReference type="GO" id="GO:0016314">
    <property type="term" value="F:phosphatidylinositol-3,4,5-trisphosphate 3-phosphatase activity"/>
    <property type="evidence" value="ECO:0007669"/>
    <property type="project" value="TreeGrafter"/>
</dbReference>
<dbReference type="EMBL" id="HBFN01010586">
    <property type="protein sequence ID" value="CAD8790430.1"/>
    <property type="molecule type" value="Transcribed_RNA"/>
</dbReference>
<keyword evidence="1" id="KW-0378">Hydrolase</keyword>
<dbReference type="SMART" id="SM00100">
    <property type="entry name" value="cNMP"/>
    <property type="match status" value="1"/>
</dbReference>
<dbReference type="PROSITE" id="PS50042">
    <property type="entry name" value="CNMP_BINDING_3"/>
    <property type="match status" value="1"/>
</dbReference>
<reference evidence="7" key="1">
    <citation type="submission" date="2021-01" db="EMBL/GenBank/DDBJ databases">
        <authorList>
            <person name="Corre E."/>
            <person name="Pelletier E."/>
            <person name="Niang G."/>
            <person name="Scheremetjew M."/>
            <person name="Finn R."/>
            <person name="Kale V."/>
            <person name="Holt S."/>
            <person name="Cochrane G."/>
            <person name="Meng A."/>
            <person name="Brown T."/>
            <person name="Cohen L."/>
        </authorList>
    </citation>
    <scope>NUCLEOTIDE SEQUENCE</scope>
    <source>
        <strain evidence="7">CCMP443</strain>
    </source>
</reference>
<feature type="compositionally biased region" description="Polar residues" evidence="2">
    <location>
        <begin position="279"/>
        <end position="291"/>
    </location>
</feature>
<dbReference type="InterPro" id="IPR051281">
    <property type="entry name" value="Dual-spec_lipid-protein_phosph"/>
</dbReference>
<dbReference type="InterPro" id="IPR018490">
    <property type="entry name" value="cNMP-bd_dom_sf"/>
</dbReference>
<dbReference type="CDD" id="cd00038">
    <property type="entry name" value="CAP_ED"/>
    <property type="match status" value="1"/>
</dbReference>
<dbReference type="PROSITE" id="PS00383">
    <property type="entry name" value="TYR_PHOSPHATASE_1"/>
    <property type="match status" value="1"/>
</dbReference>
<gene>
    <name evidence="7" type="ORF">HTEP1355_LOCUS6163</name>
</gene>
<dbReference type="PROSITE" id="PS51182">
    <property type="entry name" value="C2_TENSIN"/>
    <property type="match status" value="1"/>
</dbReference>
<name>A0A7S0VJF1_9CRYP</name>
<dbReference type="InterPro" id="IPR014020">
    <property type="entry name" value="Tensin_C2-dom"/>
</dbReference>
<dbReference type="SUPFAM" id="SSF51206">
    <property type="entry name" value="cAMP-binding domain-like"/>
    <property type="match status" value="1"/>
</dbReference>
<evidence type="ECO:0000259" key="6">
    <source>
        <dbReference type="PROSITE" id="PS51182"/>
    </source>
</evidence>
<dbReference type="InterPro" id="IPR000387">
    <property type="entry name" value="Tyr_Pase_dom"/>
</dbReference>
<evidence type="ECO:0008006" key="8">
    <source>
        <dbReference type="Google" id="ProtNLM"/>
    </source>
</evidence>
<feature type="compositionally biased region" description="Gly residues" evidence="2">
    <location>
        <begin position="64"/>
        <end position="76"/>
    </location>
</feature>
<dbReference type="Gene3D" id="2.60.120.10">
    <property type="entry name" value="Jelly Rolls"/>
    <property type="match status" value="1"/>
</dbReference>
<feature type="compositionally biased region" description="Polar residues" evidence="2">
    <location>
        <begin position="77"/>
        <end position="91"/>
    </location>
</feature>
<evidence type="ECO:0000259" key="4">
    <source>
        <dbReference type="PROSITE" id="PS50056"/>
    </source>
</evidence>
<dbReference type="InterPro" id="IPR029021">
    <property type="entry name" value="Prot-tyrosine_phosphatase-like"/>
</dbReference>
<dbReference type="PROSITE" id="PS51181">
    <property type="entry name" value="PPASE_TENSIN"/>
    <property type="match status" value="1"/>
</dbReference>
<dbReference type="SUPFAM" id="SSF52799">
    <property type="entry name" value="(Phosphotyrosine protein) phosphatases II"/>
    <property type="match status" value="1"/>
</dbReference>
<evidence type="ECO:0000256" key="1">
    <source>
        <dbReference type="ARBA" id="ARBA00022801"/>
    </source>
</evidence>
<dbReference type="PANTHER" id="PTHR12305">
    <property type="entry name" value="PHOSPHATASE WITH HOMOLOGY TO TENSIN"/>
    <property type="match status" value="1"/>
</dbReference>
<dbReference type="InterPro" id="IPR029023">
    <property type="entry name" value="Tensin_phosphatase"/>
</dbReference>
<feature type="region of interest" description="Disordered" evidence="2">
    <location>
        <begin position="1"/>
        <end position="111"/>
    </location>
</feature>
<dbReference type="Pfam" id="PF22784">
    <property type="entry name" value="PTP-SAK"/>
    <property type="match status" value="1"/>
</dbReference>
<evidence type="ECO:0000313" key="7">
    <source>
        <dbReference type="EMBL" id="CAD8790430.1"/>
    </source>
</evidence>
<organism evidence="7">
    <name type="scientific">Hemiselmis tepida</name>
    <dbReference type="NCBI Taxonomy" id="464990"/>
    <lineage>
        <taxon>Eukaryota</taxon>
        <taxon>Cryptophyceae</taxon>
        <taxon>Cryptomonadales</taxon>
        <taxon>Hemiselmidaceae</taxon>
        <taxon>Hemiselmis</taxon>
    </lineage>
</organism>
<feature type="domain" description="Cyclic nucleotide-binding" evidence="3">
    <location>
        <begin position="1446"/>
        <end position="1561"/>
    </location>
</feature>
<dbReference type="InterPro" id="IPR057023">
    <property type="entry name" value="PTP-SAK"/>
</dbReference>
<dbReference type="InterPro" id="IPR016130">
    <property type="entry name" value="Tyr_Pase_AS"/>
</dbReference>
<protein>
    <recommendedName>
        <fullName evidence="8">Phosphatidylinositol-3,4,5-trisphosphate 3-phosphatase</fullName>
    </recommendedName>
</protein>
<dbReference type="GO" id="GO:0005829">
    <property type="term" value="C:cytosol"/>
    <property type="evidence" value="ECO:0007669"/>
    <property type="project" value="TreeGrafter"/>
</dbReference>
<evidence type="ECO:0000259" key="3">
    <source>
        <dbReference type="PROSITE" id="PS50042"/>
    </source>
</evidence>
<feature type="region of interest" description="Disordered" evidence="2">
    <location>
        <begin position="279"/>
        <end position="397"/>
    </location>
</feature>
<feature type="domain" description="Phosphatase tensin-type" evidence="5">
    <location>
        <begin position="625"/>
        <end position="807"/>
    </location>
</feature>
<dbReference type="InterPro" id="IPR014710">
    <property type="entry name" value="RmlC-like_jellyroll"/>
</dbReference>
<dbReference type="Pfam" id="PF00027">
    <property type="entry name" value="cNMP_binding"/>
    <property type="match status" value="1"/>
</dbReference>
<dbReference type="PROSITE" id="PS50056">
    <property type="entry name" value="TYR_PHOSPHATASE_2"/>
    <property type="match status" value="1"/>
</dbReference>
<feature type="domain" description="C2 tensin-type" evidence="6">
    <location>
        <begin position="814"/>
        <end position="1001"/>
    </location>
</feature>
<dbReference type="Gene3D" id="3.90.190.10">
    <property type="entry name" value="Protein tyrosine phosphatase superfamily"/>
    <property type="match status" value="1"/>
</dbReference>
<dbReference type="InterPro" id="IPR000595">
    <property type="entry name" value="cNMP-bd_dom"/>
</dbReference>
<feature type="region of interest" description="Disordered" evidence="2">
    <location>
        <begin position="241"/>
        <end position="260"/>
    </location>
</feature>
<accession>A0A7S0VJF1</accession>
<sequence>MLSPARAVSNSLGMRSSHPMGEAGATPRKSSAISIEVGSDSAGDGKGLSTEISPVCARRASGSGPSGVVGPIGGLGNRSSGHGVSSATNSKDSAESGSSYEDDEDEQLCFNSHSGEGVSELLRPGFSGSAKVMWGKVREATTGHRQDIGNALLSVWQDVKTQKAGMCDVPWAAGKRRSFEFPPGHSRSQEGLLSSRQASILRYQNAIGKRGAQLEYPLQPLMDQLTVADVEMLQAYQEEKAQTALEGTSSDRNLPPAPLKRQSNLTTERLIMHGRITAGSVSRLSTKQANGGRSPLMDALKGAFGGGSRDPPDRPPPLAMGLLSIPHLRDEESGSGSGHTPMGAKAGEGSWSQKSLERSLENADSGPVSLRERHMMSEAAGAPPARRRSSAASVESIHSVEAGVTQRRNLDTFDIEQHFQREENQQEKPAPKWHFLLTVTMTVGLACADTVAALMHLFWDVDGLFCAHAPDGSSLPRVNVITAVCFILLVYMIDLINQASFSEADVGLSALSVSKQFGMGRSVFLKPSKTLFLRALGYVSDISVRVAEWFILIVSVLVSWLHFSSCFSYTTPAAASQDYFLTILRRCHIVIHWMRVASIFKHCHDLNKDFKLSIKSAVSQNKRRFIDPVHQMDLDLTYIADRLIAMSMPAVEVASLYRNDIREVARFFATRHYGSFVVINLCQHVEEGGNGNYDPQLLFGQVQKLPFPDHNTCPLHWLVRFCECASIFLDAKPTNVVAVHCQGGKGRTGLFCAALLLWTGFDASNREAEASFASRRMDPRKKGPFQGVSAPSQHRTLKYLQNILRDATIDYRSPPHMILNGIKIHTMPRSFDGPMAITFIIECNGRIVYDHCKARGIKILRLAEGEDAKDKTFLLPVDDLPLAGDVTLRIYRFKDYKISESTPGSQAKNIHLPSSSRKLIPLSGEAINGGCTVAPCRTTCNIGSKLVGKQLCFVTWHTSFYKSHGTNSHVVFDRHHIDGAAKSTTKTFLCEFQIEFMFSNQDVKNQRKSSTGFERNFSSNISDTFSAGRRTLHLFKRMKHIFTTFGDKPETFVRGEIIYDFNVAQHSTDYLYFIEHGSATWEDPNEAHENSFVSINDDTTCHGMALGTGGLFGMLDILTPSAGQFDNVLRAWTDSVVVRRLHFDRRVEGEVPVKVGELTPRDVCDLYEALAYRLSEMCHETELRLSRLSEKANIMKDSDMEVGQAASKAERAALKDRFHISTTEQMLLMSEVDVQNLETDKKSPGKAYIFSSWLIATTHKGEDDRCVKISNITAMSSPTAADPSVVITWEETKIRGVRRLSAQLTPYDDSRETEDWNAKFVRSWITPGSYLERICIAMGVNLSHYRRSAGPDDTLASLPVGASQDMDSVDLRKPVLHDVELIFPTVVAAREFVRLLENRIRDTNKVAGMHNKVRKQMMKQDERRQQHGAKLTDYGYVYPEDQEDGNTDEKILKRIFSKHTKLDFAEGQTVLGGGCENSSLFHIVKGKAGSFGTQGMSVCEYFEGDILGELSYLDTGNKGEEHSILALSPLKIIRLDRDDIERLAAKHPSAALRVYRNIAIKLAIKLQMDLLSMRAWQTAS</sequence>
<proteinExistence type="predicted"/>
<evidence type="ECO:0000256" key="2">
    <source>
        <dbReference type="SAM" id="MobiDB-lite"/>
    </source>
</evidence>
<feature type="domain" description="Tyrosine specific protein phosphatases" evidence="4">
    <location>
        <begin position="737"/>
        <end position="786"/>
    </location>
</feature>
<evidence type="ECO:0000259" key="5">
    <source>
        <dbReference type="PROSITE" id="PS51181"/>
    </source>
</evidence>